<name>A0A0G4EBR7_VITBC</name>
<accession>A0A0G4EBR7</accession>
<proteinExistence type="predicted"/>
<protein>
    <submittedName>
        <fullName evidence="2">Uncharacterized protein</fullName>
    </submittedName>
</protein>
<evidence type="ECO:0000313" key="2">
    <source>
        <dbReference type="EMBL" id="CEL93090.1"/>
    </source>
</evidence>
<feature type="compositionally biased region" description="Low complexity" evidence="1">
    <location>
        <begin position="309"/>
        <end position="324"/>
    </location>
</feature>
<evidence type="ECO:0000256" key="1">
    <source>
        <dbReference type="SAM" id="MobiDB-lite"/>
    </source>
</evidence>
<feature type="region of interest" description="Disordered" evidence="1">
    <location>
        <begin position="301"/>
        <end position="341"/>
    </location>
</feature>
<feature type="compositionally biased region" description="Polar residues" evidence="1">
    <location>
        <begin position="1"/>
        <end position="12"/>
    </location>
</feature>
<reference evidence="2 3" key="1">
    <citation type="submission" date="2014-11" db="EMBL/GenBank/DDBJ databases">
        <authorList>
            <person name="Zhu J."/>
            <person name="Qi W."/>
            <person name="Song R."/>
        </authorList>
    </citation>
    <scope>NUCLEOTIDE SEQUENCE [LARGE SCALE GENOMIC DNA]</scope>
</reference>
<dbReference type="OrthoDB" id="430068at2759"/>
<dbReference type="AlphaFoldDB" id="A0A0G4EBR7"/>
<dbReference type="VEuPathDB" id="CryptoDB:Vbra_6925"/>
<dbReference type="EMBL" id="CDMY01000138">
    <property type="protein sequence ID" value="CEL93090.1"/>
    <property type="molecule type" value="Genomic_DNA"/>
</dbReference>
<organism evidence="2 3">
    <name type="scientific">Vitrella brassicaformis (strain CCMP3155)</name>
    <dbReference type="NCBI Taxonomy" id="1169540"/>
    <lineage>
        <taxon>Eukaryota</taxon>
        <taxon>Sar</taxon>
        <taxon>Alveolata</taxon>
        <taxon>Colpodellida</taxon>
        <taxon>Vitrellaceae</taxon>
        <taxon>Vitrella</taxon>
    </lineage>
</organism>
<feature type="region of interest" description="Disordered" evidence="1">
    <location>
        <begin position="1"/>
        <end position="38"/>
    </location>
</feature>
<keyword evidence="3" id="KW-1185">Reference proteome</keyword>
<evidence type="ECO:0000313" key="3">
    <source>
        <dbReference type="Proteomes" id="UP000041254"/>
    </source>
</evidence>
<feature type="compositionally biased region" description="Polar residues" evidence="1">
    <location>
        <begin position="24"/>
        <end position="38"/>
    </location>
</feature>
<feature type="region of interest" description="Disordered" evidence="1">
    <location>
        <begin position="393"/>
        <end position="446"/>
    </location>
</feature>
<dbReference type="Proteomes" id="UP000041254">
    <property type="component" value="Unassembled WGS sequence"/>
</dbReference>
<dbReference type="InParanoid" id="A0A0G4EBR7"/>
<feature type="compositionally biased region" description="Polar residues" evidence="1">
    <location>
        <begin position="409"/>
        <end position="418"/>
    </location>
</feature>
<sequence>MFTSTAPSTKPVSASRKRSPLADSKSTPFLSSVTGEQTKGLSHARTSYHTLFTSLEEEDLDPGTAYDDKLQDDLCLCRNINSWSRVIITRNHLSDLRCRDTPGAGKARRPPLSMPTDGPSKMYNVSAAALKFPCWTTCRFGAEKRFESLARERQAKSGNVGPGHYDISKSSFEDRLAKSFGVGRQAYEKVVTPGMDKAFKGSFGAGPGPPIYITPDPNSIRVSFTKAPKLRSGGFDASPGPGAYSSDITQSVSSLYRNSPVCSFGPPPSRARLNLRKMTQFENSVWGLSYRVFARQKASFPLQKRKSEPSSSAAAAASAAAPSPEDTESEGERSDDGWEADPVICDDNELLITAQVFADAVEGIKVDDTTIEPEKEVGELFDEYEMYVVSPGDYIPEEDMPSPTRLPGPQQQDPTPSTLPAHIPAPHQGQPVDRGVSPAGGEEACQ</sequence>
<gene>
    <name evidence="2" type="ORF">Vbra_6925</name>
</gene>